<proteinExistence type="predicted"/>
<keyword evidence="3" id="KW-1185">Reference proteome</keyword>
<protein>
    <submittedName>
        <fullName evidence="2">Uncharacterized protein</fullName>
    </submittedName>
</protein>
<feature type="compositionally biased region" description="Basic residues" evidence="1">
    <location>
        <begin position="249"/>
        <end position="259"/>
    </location>
</feature>
<dbReference type="EMBL" id="BAABAT010000037">
    <property type="protein sequence ID" value="GAA4259839.1"/>
    <property type="molecule type" value="Genomic_DNA"/>
</dbReference>
<organism evidence="2 3">
    <name type="scientific">Dactylosporangium darangshiense</name>
    <dbReference type="NCBI Taxonomy" id="579108"/>
    <lineage>
        <taxon>Bacteria</taxon>
        <taxon>Bacillati</taxon>
        <taxon>Actinomycetota</taxon>
        <taxon>Actinomycetes</taxon>
        <taxon>Micromonosporales</taxon>
        <taxon>Micromonosporaceae</taxon>
        <taxon>Dactylosporangium</taxon>
    </lineage>
</organism>
<evidence type="ECO:0000313" key="3">
    <source>
        <dbReference type="Proteomes" id="UP001500620"/>
    </source>
</evidence>
<comment type="caution">
    <text evidence="2">The sequence shown here is derived from an EMBL/GenBank/DDBJ whole genome shotgun (WGS) entry which is preliminary data.</text>
</comment>
<dbReference type="Proteomes" id="UP001500620">
    <property type="component" value="Unassembled WGS sequence"/>
</dbReference>
<dbReference type="RefSeq" id="WP_345136749.1">
    <property type="nucleotide sequence ID" value="NZ_BAABAT010000037.1"/>
</dbReference>
<reference evidence="3" key="1">
    <citation type="journal article" date="2019" name="Int. J. Syst. Evol. Microbiol.">
        <title>The Global Catalogue of Microorganisms (GCM) 10K type strain sequencing project: providing services to taxonomists for standard genome sequencing and annotation.</title>
        <authorList>
            <consortium name="The Broad Institute Genomics Platform"/>
            <consortium name="The Broad Institute Genome Sequencing Center for Infectious Disease"/>
            <person name="Wu L."/>
            <person name="Ma J."/>
        </authorList>
    </citation>
    <scope>NUCLEOTIDE SEQUENCE [LARGE SCALE GENOMIC DNA]</scope>
    <source>
        <strain evidence="3">JCM 17441</strain>
    </source>
</reference>
<evidence type="ECO:0000313" key="2">
    <source>
        <dbReference type="EMBL" id="GAA4259839.1"/>
    </source>
</evidence>
<name>A0ABP8DMN7_9ACTN</name>
<sequence>MLINIIRGHECTDRAGVAELLSRSKQTVKNLAADRATTGFPEPFDVELTGRGVRTNPDGTKTGREWYRVDHIVAFKAAYLDKVTEASLPRSHGATLDGNPAELLTPAAFAAFLRITTGTFSAYVDDSKPAWYAYWTATRHATMERNQLTVQATVSSGRFLVTDGDETFELDNDIHDVFARYGGTWQPALPGYTFPGDARETLTTLLAGDDFYLPPPDDRQRGRGGIHRRWRGDTAQRFATARTGSAQWPRRRQRTPPTR</sequence>
<gene>
    <name evidence="2" type="ORF">GCM10022255_086120</name>
</gene>
<evidence type="ECO:0000256" key="1">
    <source>
        <dbReference type="SAM" id="MobiDB-lite"/>
    </source>
</evidence>
<feature type="region of interest" description="Disordered" evidence="1">
    <location>
        <begin position="209"/>
        <end position="259"/>
    </location>
</feature>
<accession>A0ABP8DMN7</accession>